<name>T0C575_ALIAG</name>
<dbReference type="Proteomes" id="UP000829401">
    <property type="component" value="Chromosome"/>
</dbReference>
<organism evidence="1 2">
    <name type="scientific">Alicyclobacillus acidoterrestris (strain ATCC 49025 / DSM 3922 / CIP 106132 / NCIMB 13137 / GD3B)</name>
    <dbReference type="NCBI Taxonomy" id="1356854"/>
    <lineage>
        <taxon>Bacteria</taxon>
        <taxon>Bacillati</taxon>
        <taxon>Bacillota</taxon>
        <taxon>Bacilli</taxon>
        <taxon>Bacillales</taxon>
        <taxon>Alicyclobacillaceae</taxon>
        <taxon>Alicyclobacillus</taxon>
    </lineage>
</organism>
<dbReference type="SUPFAM" id="SSF89360">
    <property type="entry name" value="HesB-like domain"/>
    <property type="match status" value="1"/>
</dbReference>
<reference evidence="2" key="1">
    <citation type="journal article" date="2022" name="G3 (Bethesda)">
        <title>Unveiling the complete genome sequence of Alicyclobacillus acidoterrestris DSM 3922T, a taint-producing strain.</title>
        <authorList>
            <person name="Leonardo I.C."/>
            <person name="Barreto Crespo M.T."/>
            <person name="Gaspar F.B."/>
        </authorList>
    </citation>
    <scope>NUCLEOTIDE SEQUENCE [LARGE SCALE GENOMIC DNA]</scope>
    <source>
        <strain evidence="2">DSM 3922</strain>
    </source>
</reference>
<dbReference type="eggNOG" id="COG4841">
    <property type="taxonomic scope" value="Bacteria"/>
</dbReference>
<dbReference type="EMBL" id="CP080467">
    <property type="protein sequence ID" value="UNO48650.1"/>
    <property type="molecule type" value="Genomic_DNA"/>
</dbReference>
<keyword evidence="2" id="KW-1185">Reference proteome</keyword>
<dbReference type="STRING" id="1356854.N007_04480"/>
<dbReference type="RefSeq" id="WP_021295935.1">
    <property type="nucleotide sequence ID" value="NZ_AURB01000113.1"/>
</dbReference>
<dbReference type="AlphaFoldDB" id="T0C575"/>
<dbReference type="InterPro" id="IPR035903">
    <property type="entry name" value="HesB-like_dom_sf"/>
</dbReference>
<proteinExistence type="predicted"/>
<evidence type="ECO:0000313" key="2">
    <source>
        <dbReference type="Proteomes" id="UP000829401"/>
    </source>
</evidence>
<protein>
    <submittedName>
        <fullName evidence="1">HesB/YadR/YfhF family protein</fullName>
    </submittedName>
</protein>
<dbReference type="KEGG" id="aaco:K1I37_18630"/>
<sequence length="94" mass="10648">MDIHVDDSATKWLKEEFGLTTGDAIRIMTRYGDSTVQPGFALTLSVERPSEVASAVELDGIQIFIKEQDAWYFNGGDVFVRYDPHTDELMFDVQ</sequence>
<accession>T0C575</accession>
<gene>
    <name evidence="1" type="ORF">K1I37_18630</name>
</gene>
<evidence type="ECO:0000313" key="1">
    <source>
        <dbReference type="EMBL" id="UNO48650.1"/>
    </source>
</evidence>
<dbReference type="OrthoDB" id="1645729at2"/>
<accession>A0A9E6ZQL2</accession>